<sequence>MIPITHFEGRLVADPEIRETTTNVVTRFRLACSDNRLTAGGAWESVRQFFITVKAWDHLAKPASELSKGEQVTVKGKLETRSWTDDQGNQRSGVELNAMDILTSIVDARTGVQAPAYSDVRAQEAPF</sequence>
<dbReference type="GO" id="GO:0003697">
    <property type="term" value="F:single-stranded DNA binding"/>
    <property type="evidence" value="ECO:0007669"/>
    <property type="project" value="InterPro"/>
</dbReference>
<protein>
    <submittedName>
        <fullName evidence="3">Single strand binding protein</fullName>
    </submittedName>
</protein>
<dbReference type="Gene3D" id="2.40.50.140">
    <property type="entry name" value="Nucleic acid-binding proteins"/>
    <property type="match status" value="1"/>
</dbReference>
<dbReference type="NCBIfam" id="TIGR00621">
    <property type="entry name" value="ssb"/>
    <property type="match status" value="1"/>
</dbReference>
<dbReference type="InterPro" id="IPR012340">
    <property type="entry name" value="NA-bd_OB-fold"/>
</dbReference>
<evidence type="ECO:0000256" key="2">
    <source>
        <dbReference type="PROSITE-ProRule" id="PRU00252"/>
    </source>
</evidence>
<evidence type="ECO:0000313" key="3">
    <source>
        <dbReference type="EMBL" id="DAD68536.1"/>
    </source>
</evidence>
<dbReference type="PROSITE" id="PS50935">
    <property type="entry name" value="SSB"/>
    <property type="match status" value="1"/>
</dbReference>
<dbReference type="EMBL" id="BK014704">
    <property type="protein sequence ID" value="DAD68536.1"/>
    <property type="molecule type" value="Genomic_DNA"/>
</dbReference>
<reference evidence="3" key="1">
    <citation type="journal article" date="2021" name="Proc. Natl. Acad. Sci. U.S.A.">
        <title>A Catalog of Tens of Thousands of Viruses from Human Metagenomes Reveals Hidden Associations with Chronic Diseases.</title>
        <authorList>
            <person name="Tisza M.J."/>
            <person name="Buck C.B."/>
        </authorList>
    </citation>
    <scope>NUCLEOTIDE SEQUENCE</scope>
    <source>
        <strain evidence="3">Ct3CA7</strain>
    </source>
</reference>
<dbReference type="SUPFAM" id="SSF50249">
    <property type="entry name" value="Nucleic acid-binding proteins"/>
    <property type="match status" value="1"/>
</dbReference>
<name>A0A8S5LF02_9CAUD</name>
<organism evidence="3">
    <name type="scientific">Siphoviridae sp. ct3CA7</name>
    <dbReference type="NCBI Taxonomy" id="2823561"/>
    <lineage>
        <taxon>Viruses</taxon>
        <taxon>Duplodnaviria</taxon>
        <taxon>Heunggongvirae</taxon>
        <taxon>Uroviricota</taxon>
        <taxon>Caudoviricetes</taxon>
    </lineage>
</organism>
<proteinExistence type="predicted"/>
<keyword evidence="1 2" id="KW-0238">DNA-binding</keyword>
<dbReference type="CDD" id="cd04496">
    <property type="entry name" value="SSB_OBF"/>
    <property type="match status" value="1"/>
</dbReference>
<dbReference type="GO" id="GO:0006260">
    <property type="term" value="P:DNA replication"/>
    <property type="evidence" value="ECO:0007669"/>
    <property type="project" value="InterPro"/>
</dbReference>
<dbReference type="PANTHER" id="PTHR10302">
    <property type="entry name" value="SINGLE-STRANDED DNA-BINDING PROTEIN"/>
    <property type="match status" value="1"/>
</dbReference>
<dbReference type="GO" id="GO:0009295">
    <property type="term" value="C:nucleoid"/>
    <property type="evidence" value="ECO:0007669"/>
    <property type="project" value="TreeGrafter"/>
</dbReference>
<dbReference type="InterPro" id="IPR011344">
    <property type="entry name" value="ssDNA-bd"/>
</dbReference>
<dbReference type="Pfam" id="PF00436">
    <property type="entry name" value="SSB"/>
    <property type="match status" value="1"/>
</dbReference>
<dbReference type="InterPro" id="IPR000424">
    <property type="entry name" value="Primosome_PriB/ssb"/>
</dbReference>
<dbReference type="PANTHER" id="PTHR10302:SF27">
    <property type="entry name" value="SINGLE-STRANDED DNA-BINDING PROTEIN"/>
    <property type="match status" value="1"/>
</dbReference>
<evidence type="ECO:0000256" key="1">
    <source>
        <dbReference type="ARBA" id="ARBA00023125"/>
    </source>
</evidence>
<accession>A0A8S5LF02</accession>